<reference evidence="3 4" key="1">
    <citation type="journal article" date="2015" name="BMC Genomics">
        <title>Gene expression during zombie ant biting behavior reflects the complexity underlying fungal parasitic behavioral manipulation.</title>
        <authorList>
            <person name="de Bekker C."/>
            <person name="Ohm R.A."/>
            <person name="Loreto R.G."/>
            <person name="Sebastian A."/>
            <person name="Albert I."/>
            <person name="Merrow M."/>
            <person name="Brachmann A."/>
            <person name="Hughes D.P."/>
        </authorList>
    </citation>
    <scope>NUCLEOTIDE SEQUENCE [LARGE SCALE GENOMIC DNA]</scope>
    <source>
        <strain evidence="3 4">SC16a</strain>
    </source>
</reference>
<evidence type="ECO:0000256" key="2">
    <source>
        <dbReference type="SAM" id="SignalP"/>
    </source>
</evidence>
<accession>A0A2A9PVC4</accession>
<evidence type="ECO:0000313" key="3">
    <source>
        <dbReference type="EMBL" id="PFH63336.1"/>
    </source>
</evidence>
<feature type="region of interest" description="Disordered" evidence="1">
    <location>
        <begin position="43"/>
        <end position="124"/>
    </location>
</feature>
<evidence type="ECO:0000313" key="4">
    <source>
        <dbReference type="Proteomes" id="UP000037136"/>
    </source>
</evidence>
<protein>
    <recommendedName>
        <fullName evidence="5">SHSP domain-containing protein</fullName>
    </recommendedName>
</protein>
<dbReference type="AlphaFoldDB" id="A0A2A9PVC4"/>
<keyword evidence="2" id="KW-0732">Signal</keyword>
<keyword evidence="4" id="KW-1185">Reference proteome</keyword>
<name>A0A2A9PVC4_OPHUN</name>
<comment type="caution">
    <text evidence="3">The sequence shown here is derived from an EMBL/GenBank/DDBJ whole genome shotgun (WGS) entry which is preliminary data.</text>
</comment>
<evidence type="ECO:0008006" key="5">
    <source>
        <dbReference type="Google" id="ProtNLM"/>
    </source>
</evidence>
<feature type="compositionally biased region" description="Pro residues" evidence="1">
    <location>
        <begin position="59"/>
        <end position="69"/>
    </location>
</feature>
<feature type="signal peptide" evidence="2">
    <location>
        <begin position="1"/>
        <end position="31"/>
    </location>
</feature>
<sequence>MQLLSHLPAPSSMLSALCSLLSVSCFIRVKSWHPRAEAYRNLGLTRPRLDRPTDRPTDRPPSNPSPSPSSMPFHVLVRSLSPTKDPPECYAESNQDRSSEPSWPEEVTSSQGTTMADSTDPPDTVVHLPRFEFSDYGTKVVMVESPTLGPAAWHVTWPGKSPAAAIPARDADCRRLYSLLSPEATAPAAVTIDSLGRLSLTVKPLPAIFPTCFDAEMGSRDVLHTLWAKERLSKLQREMDTELSTNAESVGLEMALAEK</sequence>
<dbReference type="OrthoDB" id="5344482at2759"/>
<dbReference type="STRING" id="268505.A0A2A9PVC4"/>
<feature type="chain" id="PRO_5012518524" description="SHSP domain-containing protein" evidence="2">
    <location>
        <begin position="32"/>
        <end position="259"/>
    </location>
</feature>
<organism evidence="3 4">
    <name type="scientific">Ophiocordyceps unilateralis</name>
    <name type="common">Zombie-ant fungus</name>
    <name type="synonym">Torrubia unilateralis</name>
    <dbReference type="NCBI Taxonomy" id="268505"/>
    <lineage>
        <taxon>Eukaryota</taxon>
        <taxon>Fungi</taxon>
        <taxon>Dikarya</taxon>
        <taxon>Ascomycota</taxon>
        <taxon>Pezizomycotina</taxon>
        <taxon>Sordariomycetes</taxon>
        <taxon>Hypocreomycetidae</taxon>
        <taxon>Hypocreales</taxon>
        <taxon>Ophiocordycipitaceae</taxon>
        <taxon>Ophiocordyceps</taxon>
    </lineage>
</organism>
<reference evidence="3 4" key="2">
    <citation type="journal article" date="2017" name="Sci. Rep.">
        <title>Ant-infecting Ophiocordyceps genomes reveal a high diversity of potential behavioral manipulation genes and a possible major role for enterotoxins.</title>
        <authorList>
            <person name="de Bekker C."/>
            <person name="Ohm R.A."/>
            <person name="Evans H.C."/>
            <person name="Brachmann A."/>
            <person name="Hughes D.P."/>
        </authorList>
    </citation>
    <scope>NUCLEOTIDE SEQUENCE [LARGE SCALE GENOMIC DNA]</scope>
    <source>
        <strain evidence="3 4">SC16a</strain>
    </source>
</reference>
<dbReference type="Proteomes" id="UP000037136">
    <property type="component" value="Unassembled WGS sequence"/>
</dbReference>
<evidence type="ECO:0000256" key="1">
    <source>
        <dbReference type="SAM" id="MobiDB-lite"/>
    </source>
</evidence>
<gene>
    <name evidence="3" type="ORF">XA68_13793</name>
</gene>
<feature type="compositionally biased region" description="Polar residues" evidence="1">
    <location>
        <begin position="107"/>
        <end position="117"/>
    </location>
</feature>
<dbReference type="EMBL" id="LAZP02000003">
    <property type="protein sequence ID" value="PFH63336.1"/>
    <property type="molecule type" value="Genomic_DNA"/>
</dbReference>
<proteinExistence type="predicted"/>
<feature type="compositionally biased region" description="Basic and acidic residues" evidence="1">
    <location>
        <begin position="47"/>
        <end position="58"/>
    </location>
</feature>